<dbReference type="GO" id="GO:0005730">
    <property type="term" value="C:nucleolus"/>
    <property type="evidence" value="ECO:0007669"/>
    <property type="project" value="TreeGrafter"/>
</dbReference>
<dbReference type="PANTHER" id="PTHR14369">
    <property type="entry name" value="SURFEIT LOCUS PROTEIN 6"/>
    <property type="match status" value="1"/>
</dbReference>
<dbReference type="EMBL" id="GBHO01038339">
    <property type="protein sequence ID" value="JAG05265.1"/>
    <property type="molecule type" value="Transcribed_RNA"/>
</dbReference>
<accession>A0A0A9WBW1</accession>
<feature type="compositionally biased region" description="Basic residues" evidence="4">
    <location>
        <begin position="316"/>
        <end position="337"/>
    </location>
</feature>
<dbReference type="InterPro" id="IPR007019">
    <property type="entry name" value="SURF6"/>
</dbReference>
<dbReference type="Pfam" id="PF04935">
    <property type="entry name" value="SURF6"/>
    <property type="match status" value="1"/>
</dbReference>
<reference evidence="6" key="2">
    <citation type="submission" date="2014-07" db="EMBL/GenBank/DDBJ databases">
        <authorList>
            <person name="Hull J."/>
        </authorList>
    </citation>
    <scope>NUCLEOTIDE SEQUENCE</scope>
</reference>
<reference evidence="6" key="1">
    <citation type="journal article" date="2014" name="PLoS ONE">
        <title>Transcriptome-Based Identification of ABC Transporters in the Western Tarnished Plant Bug Lygus hesperus.</title>
        <authorList>
            <person name="Hull J.J."/>
            <person name="Chaney K."/>
            <person name="Geib S.M."/>
            <person name="Fabrick J.A."/>
            <person name="Brent C.S."/>
            <person name="Walsh D."/>
            <person name="Lavine L.C."/>
        </authorList>
    </citation>
    <scope>NUCLEOTIDE SEQUENCE</scope>
</reference>
<dbReference type="GO" id="GO:0042274">
    <property type="term" value="P:ribosomal small subunit biogenesis"/>
    <property type="evidence" value="ECO:0007669"/>
    <property type="project" value="TreeGrafter"/>
</dbReference>
<feature type="domain" description="Ribosomal RNA-processing protein 14/surfeit locus protein 6 C-terminal" evidence="5">
    <location>
        <begin position="142"/>
        <end position="326"/>
    </location>
</feature>
<dbReference type="GO" id="GO:0003723">
    <property type="term" value="F:RNA binding"/>
    <property type="evidence" value="ECO:0007669"/>
    <property type="project" value="TreeGrafter"/>
</dbReference>
<protein>
    <recommendedName>
        <fullName evidence="5">Ribosomal RNA-processing protein 14/surfeit locus protein 6 C-terminal domain-containing protein</fullName>
    </recommendedName>
</protein>
<evidence type="ECO:0000313" key="8">
    <source>
        <dbReference type="EMBL" id="JAG53443.1"/>
    </source>
</evidence>
<dbReference type="AlphaFoldDB" id="A0A0A9WBW1"/>
<gene>
    <name evidence="6" type="ORF">CM83_79790</name>
    <name evidence="7" type="ORF">CM83_79792</name>
</gene>
<feature type="compositionally biased region" description="Basic and acidic residues" evidence="4">
    <location>
        <begin position="177"/>
        <end position="195"/>
    </location>
</feature>
<evidence type="ECO:0000256" key="1">
    <source>
        <dbReference type="ARBA" id="ARBA00004123"/>
    </source>
</evidence>
<dbReference type="EMBL" id="GBRD01012381">
    <property type="protein sequence ID" value="JAG53443.1"/>
    <property type="molecule type" value="Transcribed_RNA"/>
</dbReference>
<feature type="compositionally biased region" description="Acidic residues" evidence="4">
    <location>
        <begin position="67"/>
        <end position="91"/>
    </location>
</feature>
<evidence type="ECO:0000313" key="7">
    <source>
        <dbReference type="EMBL" id="JAG05265.1"/>
    </source>
</evidence>
<keyword evidence="3" id="KW-0539">Nucleus</keyword>
<dbReference type="InterPro" id="IPR029190">
    <property type="entry name" value="Rrp14/SURF6_C"/>
</dbReference>
<comment type="similarity">
    <text evidence="2">Belongs to the SURF6 family.</text>
</comment>
<evidence type="ECO:0000256" key="3">
    <source>
        <dbReference type="ARBA" id="ARBA00023242"/>
    </source>
</evidence>
<comment type="subcellular location">
    <subcellularLocation>
        <location evidence="1">Nucleus</location>
    </subcellularLocation>
</comment>
<feature type="region of interest" description="Disordered" evidence="4">
    <location>
        <begin position="67"/>
        <end position="114"/>
    </location>
</feature>
<feature type="region of interest" description="Disordered" evidence="4">
    <location>
        <begin position="283"/>
        <end position="337"/>
    </location>
</feature>
<organism evidence="6">
    <name type="scientific">Lygus hesperus</name>
    <name type="common">Western plant bug</name>
    <dbReference type="NCBI Taxonomy" id="30085"/>
    <lineage>
        <taxon>Eukaryota</taxon>
        <taxon>Metazoa</taxon>
        <taxon>Ecdysozoa</taxon>
        <taxon>Arthropoda</taxon>
        <taxon>Hexapoda</taxon>
        <taxon>Insecta</taxon>
        <taxon>Pterygota</taxon>
        <taxon>Neoptera</taxon>
        <taxon>Paraneoptera</taxon>
        <taxon>Hemiptera</taxon>
        <taxon>Heteroptera</taxon>
        <taxon>Panheteroptera</taxon>
        <taxon>Cimicomorpha</taxon>
        <taxon>Miridae</taxon>
        <taxon>Mirini</taxon>
        <taxon>Lygus</taxon>
    </lineage>
</organism>
<feature type="compositionally biased region" description="Basic residues" evidence="4">
    <location>
        <begin position="158"/>
        <end position="169"/>
    </location>
</feature>
<dbReference type="GO" id="GO:0042273">
    <property type="term" value="P:ribosomal large subunit biogenesis"/>
    <property type="evidence" value="ECO:0007669"/>
    <property type="project" value="TreeGrafter"/>
</dbReference>
<evidence type="ECO:0000259" key="5">
    <source>
        <dbReference type="Pfam" id="PF04935"/>
    </source>
</evidence>
<evidence type="ECO:0000256" key="4">
    <source>
        <dbReference type="SAM" id="MobiDB-lite"/>
    </source>
</evidence>
<name>A0A0A9WBW1_LYGHE</name>
<proteinExistence type="inferred from homology"/>
<feature type="compositionally biased region" description="Basic and acidic residues" evidence="4">
    <location>
        <begin position="294"/>
        <end position="315"/>
    </location>
</feature>
<feature type="region of interest" description="Disordered" evidence="4">
    <location>
        <begin position="158"/>
        <end position="202"/>
    </location>
</feature>
<sequence>MGKKKYKFVEESVDLKEEHDIQEETAPQDGIKKKIKVRARKLFHPFMSYLKSYQEFAQHLPRRFMEFDEEKLAEEEENIEEEKSDENEASGDEQTVDKIDRKKGPQFGSATRAKTIAELKERLAKMRGKKLDYQERLKKKGIKSRLTKKERLEERAKLKKEKMKAKKTKGNLTKPTASEDEKADVESDVPKKPLPEPKMVFSKLELPEEEKFKKKVNKDPKRMLQKIQKSQAKLKMLEEKGKVETVKKIKEKLTWDKAIQKAEGVKLKDDVELLKKTIRRKTEIKNKSKKKWDQRKESVEHRKEEAQKKRKENITKKKKEKKTKKIKKSIKKGRVVI</sequence>
<evidence type="ECO:0000256" key="2">
    <source>
        <dbReference type="ARBA" id="ARBA00005904"/>
    </source>
</evidence>
<dbReference type="GO" id="GO:0003677">
    <property type="term" value="F:DNA binding"/>
    <property type="evidence" value="ECO:0007669"/>
    <property type="project" value="TreeGrafter"/>
</dbReference>
<dbReference type="EMBL" id="GBHO01038340">
    <property type="protein sequence ID" value="JAG05264.1"/>
    <property type="molecule type" value="Transcribed_RNA"/>
</dbReference>
<dbReference type="PANTHER" id="PTHR14369:SF0">
    <property type="entry name" value="SURFEIT LOCUS PROTEIN 6"/>
    <property type="match status" value="1"/>
</dbReference>
<reference evidence="8" key="3">
    <citation type="submission" date="2014-09" db="EMBL/GenBank/DDBJ databases">
        <authorList>
            <person name="Magalhaes I.L.F."/>
            <person name="Oliveira U."/>
            <person name="Santos F.R."/>
            <person name="Vidigal T.H.D.A."/>
            <person name="Brescovit A.D."/>
            <person name="Santos A.J."/>
        </authorList>
    </citation>
    <scope>NUCLEOTIDE SEQUENCE</scope>
</reference>
<evidence type="ECO:0000313" key="6">
    <source>
        <dbReference type="EMBL" id="JAG05264.1"/>
    </source>
</evidence>